<dbReference type="OrthoDB" id="7210110at2"/>
<feature type="region of interest" description="Disordered" evidence="3">
    <location>
        <begin position="263"/>
        <end position="320"/>
    </location>
</feature>
<gene>
    <name evidence="4" type="ORF">DJ018_12105</name>
</gene>
<dbReference type="InterPro" id="IPR013783">
    <property type="entry name" value="Ig-like_fold"/>
</dbReference>
<dbReference type="PANTHER" id="PTHR38340">
    <property type="entry name" value="S-LAYER PROTEIN"/>
    <property type="match status" value="1"/>
</dbReference>
<dbReference type="SUPFAM" id="SSF51120">
    <property type="entry name" value="beta-Roll"/>
    <property type="match status" value="1"/>
</dbReference>
<protein>
    <recommendedName>
        <fullName evidence="6">Bacterial Ig-like domain-containing protein</fullName>
    </recommendedName>
</protein>
<dbReference type="GO" id="GO:0005576">
    <property type="term" value="C:extracellular region"/>
    <property type="evidence" value="ECO:0007669"/>
    <property type="project" value="UniProtKB-SubCell"/>
</dbReference>
<proteinExistence type="predicted"/>
<dbReference type="InterPro" id="IPR050557">
    <property type="entry name" value="RTX_toxin/Mannuronan_C5-epim"/>
</dbReference>
<dbReference type="Gene3D" id="2.60.40.10">
    <property type="entry name" value="Immunoglobulins"/>
    <property type="match status" value="1"/>
</dbReference>
<dbReference type="EMBL" id="QFYR01000002">
    <property type="protein sequence ID" value="RAK52912.1"/>
    <property type="molecule type" value="Genomic_DNA"/>
</dbReference>
<dbReference type="Gene3D" id="3.30.420.430">
    <property type="match status" value="1"/>
</dbReference>
<evidence type="ECO:0000256" key="2">
    <source>
        <dbReference type="ARBA" id="ARBA00022525"/>
    </source>
</evidence>
<dbReference type="PROSITE" id="PS00330">
    <property type="entry name" value="HEMOLYSIN_CALCIUM"/>
    <property type="match status" value="3"/>
</dbReference>
<evidence type="ECO:0000313" key="5">
    <source>
        <dbReference type="Proteomes" id="UP000249725"/>
    </source>
</evidence>
<name>A0A328ADQ7_9CAUL</name>
<comment type="caution">
    <text evidence="4">The sequence shown here is derived from an EMBL/GenBank/DDBJ whole genome shotgun (WGS) entry which is preliminary data.</text>
</comment>
<dbReference type="PRINTS" id="PR00313">
    <property type="entry name" value="CABNDNGRPT"/>
</dbReference>
<dbReference type="InterPro" id="IPR001343">
    <property type="entry name" value="Hemolysn_Ca-bd"/>
</dbReference>
<sequence length="531" mass="51219">MFLPARGCNRRAGCLAMIGGEDMAEGLSIIEAVDDVGPNTGSVTFGGYTNDTSPLIRVSLGAQAAVGDTVVLKDSNVAIGTFTVDAAALSAGSVGLQLTGLSSGWHHLSVALQAADGAEKATSGGYWGLGVETATPAAPEIRQVLDDAGAKTGAVSSGGRTDDASLTFTIFESGLPPLPQGSPGHAPYGGVALMSGWVHIYDGSNLVGSGLLGYGGEVTITTSALGAGDHTLTAVAVDRAGNASAPSTGFQVTIGADLASGGGASAGPGGATATSGSGGSATATSGGASTGVAGPASTGGSSTAESASGGGASGVPQGAIGGGAEAAQSLTAQPWGGLLEGGAGSDTLQGGDGLDVLNGGMGSDVLRGGGGFDIMNGNQGDDSLWGGEGDDWVVGGKDNDQLWGEAGLDIVFGNLGNDTCNGGDGSDLIRGGQGEDVLNGGAGADWLSGDRGDDTVTGGAGADIFHSFGDAGIDRITDFNQGEGDRLLLDIGTTYTVAQVNADTVVSMSGGGQVILVGVQASSLTSGWILG</sequence>
<dbReference type="PANTHER" id="PTHR38340:SF1">
    <property type="entry name" value="S-LAYER PROTEIN"/>
    <property type="match status" value="1"/>
</dbReference>
<dbReference type="GO" id="GO:0005509">
    <property type="term" value="F:calcium ion binding"/>
    <property type="evidence" value="ECO:0007669"/>
    <property type="project" value="InterPro"/>
</dbReference>
<comment type="subcellular location">
    <subcellularLocation>
        <location evidence="1">Secreted</location>
    </subcellularLocation>
</comment>
<reference evidence="5" key="1">
    <citation type="submission" date="2018-05" db="EMBL/GenBank/DDBJ databases">
        <authorList>
            <person name="Li X."/>
        </authorList>
    </citation>
    <scope>NUCLEOTIDE SEQUENCE [LARGE SCALE GENOMIC DNA]</scope>
    <source>
        <strain evidence="5">YIM 73061</strain>
    </source>
</reference>
<keyword evidence="5" id="KW-1185">Reference proteome</keyword>
<accession>A0A328ADQ7</accession>
<organism evidence="4 5">
    <name type="scientific">Phenylobacterium deserti</name>
    <dbReference type="NCBI Taxonomy" id="1914756"/>
    <lineage>
        <taxon>Bacteria</taxon>
        <taxon>Pseudomonadati</taxon>
        <taxon>Pseudomonadota</taxon>
        <taxon>Alphaproteobacteria</taxon>
        <taxon>Caulobacterales</taxon>
        <taxon>Caulobacteraceae</taxon>
        <taxon>Phenylobacterium</taxon>
    </lineage>
</organism>
<dbReference type="Proteomes" id="UP000249725">
    <property type="component" value="Unassembled WGS sequence"/>
</dbReference>
<dbReference type="Pfam" id="PF00353">
    <property type="entry name" value="HemolysinCabind"/>
    <property type="match status" value="3"/>
</dbReference>
<keyword evidence="2" id="KW-0964">Secreted</keyword>
<evidence type="ECO:0008006" key="6">
    <source>
        <dbReference type="Google" id="ProtNLM"/>
    </source>
</evidence>
<evidence type="ECO:0000256" key="3">
    <source>
        <dbReference type="SAM" id="MobiDB-lite"/>
    </source>
</evidence>
<dbReference type="Gene3D" id="2.150.10.10">
    <property type="entry name" value="Serralysin-like metalloprotease, C-terminal"/>
    <property type="match status" value="2"/>
</dbReference>
<feature type="compositionally biased region" description="Gly residues" evidence="3">
    <location>
        <begin position="308"/>
        <end position="320"/>
    </location>
</feature>
<dbReference type="InterPro" id="IPR018511">
    <property type="entry name" value="Hemolysin-typ_Ca-bd_CS"/>
</dbReference>
<evidence type="ECO:0000313" key="4">
    <source>
        <dbReference type="EMBL" id="RAK52912.1"/>
    </source>
</evidence>
<feature type="compositionally biased region" description="Low complexity" evidence="3">
    <location>
        <begin position="271"/>
        <end position="307"/>
    </location>
</feature>
<dbReference type="AlphaFoldDB" id="A0A328ADQ7"/>
<dbReference type="InterPro" id="IPR011049">
    <property type="entry name" value="Serralysin-like_metalloprot_C"/>
</dbReference>
<evidence type="ECO:0000256" key="1">
    <source>
        <dbReference type="ARBA" id="ARBA00004613"/>
    </source>
</evidence>